<evidence type="ECO:0000256" key="8">
    <source>
        <dbReference type="ARBA" id="ARBA00022989"/>
    </source>
</evidence>
<dbReference type="InterPro" id="IPR036097">
    <property type="entry name" value="HisK_dim/P_sf"/>
</dbReference>
<name>A0A318EX37_9FIRM</name>
<dbReference type="Gene3D" id="1.10.287.130">
    <property type="match status" value="1"/>
</dbReference>
<dbReference type="SMART" id="SM00304">
    <property type="entry name" value="HAMP"/>
    <property type="match status" value="1"/>
</dbReference>
<comment type="subcellular location">
    <subcellularLocation>
        <location evidence="2">Membrane</location>
        <topology evidence="2">Multi-pass membrane protein</topology>
    </subcellularLocation>
</comment>
<dbReference type="GO" id="GO:0000155">
    <property type="term" value="F:phosphorelay sensor kinase activity"/>
    <property type="evidence" value="ECO:0007669"/>
    <property type="project" value="InterPro"/>
</dbReference>
<dbReference type="Gene3D" id="6.10.340.10">
    <property type="match status" value="1"/>
</dbReference>
<comment type="catalytic activity">
    <reaction evidence="1">
        <text>ATP + protein L-histidine = ADP + protein N-phospho-L-histidine.</text>
        <dbReference type="EC" id="2.7.13.3"/>
    </reaction>
</comment>
<dbReference type="FunFam" id="3.30.565.10:FF:000006">
    <property type="entry name" value="Sensor histidine kinase WalK"/>
    <property type="match status" value="1"/>
</dbReference>
<dbReference type="InterPro" id="IPR003661">
    <property type="entry name" value="HisK_dim/P_dom"/>
</dbReference>
<dbReference type="Pfam" id="PF02518">
    <property type="entry name" value="HATPase_c"/>
    <property type="match status" value="1"/>
</dbReference>
<evidence type="ECO:0000256" key="10">
    <source>
        <dbReference type="ARBA" id="ARBA00023026"/>
    </source>
</evidence>
<dbReference type="PANTHER" id="PTHR45528:SF11">
    <property type="entry name" value="HISTIDINE KINASE"/>
    <property type="match status" value="1"/>
</dbReference>
<dbReference type="AlphaFoldDB" id="A0A318EX37"/>
<protein>
    <recommendedName>
        <fullName evidence="13">Heme sensor protein HssS</fullName>
        <ecNumber evidence="3">2.7.13.3</ecNumber>
    </recommendedName>
</protein>
<evidence type="ECO:0000313" key="17">
    <source>
        <dbReference type="EMBL" id="PXV95646.1"/>
    </source>
</evidence>
<keyword evidence="4" id="KW-0597">Phosphoprotein</keyword>
<reference evidence="17 18" key="1">
    <citation type="submission" date="2018-05" db="EMBL/GenBank/DDBJ databases">
        <title>Genomic Encyclopedia of Type Strains, Phase IV (KMG-IV): sequencing the most valuable type-strain genomes for metagenomic binning, comparative biology and taxonomic classification.</title>
        <authorList>
            <person name="Goeker M."/>
        </authorList>
    </citation>
    <scope>NUCLEOTIDE SEQUENCE [LARGE SCALE GENOMIC DNA]</scope>
    <source>
        <strain evidence="17 18">DSM 28816</strain>
    </source>
</reference>
<dbReference type="Pfam" id="PF00512">
    <property type="entry name" value="HisKA"/>
    <property type="match status" value="1"/>
</dbReference>
<dbReference type="InterPro" id="IPR005467">
    <property type="entry name" value="His_kinase_dom"/>
</dbReference>
<dbReference type="CDD" id="cd06225">
    <property type="entry name" value="HAMP"/>
    <property type="match status" value="1"/>
</dbReference>
<dbReference type="SUPFAM" id="SSF158472">
    <property type="entry name" value="HAMP domain-like"/>
    <property type="match status" value="1"/>
</dbReference>
<evidence type="ECO:0000259" key="15">
    <source>
        <dbReference type="PROSITE" id="PS50109"/>
    </source>
</evidence>
<dbReference type="InterPro" id="IPR004358">
    <property type="entry name" value="Sig_transdc_His_kin-like_C"/>
</dbReference>
<dbReference type="Gene3D" id="3.30.565.10">
    <property type="entry name" value="Histidine kinase-like ATPase, C-terminal domain"/>
    <property type="match status" value="1"/>
</dbReference>
<evidence type="ECO:0000256" key="9">
    <source>
        <dbReference type="ARBA" id="ARBA00023012"/>
    </source>
</evidence>
<dbReference type="RefSeq" id="WP_110290079.1">
    <property type="nucleotide sequence ID" value="NZ_QICS01000001.1"/>
</dbReference>
<dbReference type="SUPFAM" id="SSF55874">
    <property type="entry name" value="ATPase domain of HSP90 chaperone/DNA topoisomerase II/histidine kinase"/>
    <property type="match status" value="1"/>
</dbReference>
<feature type="domain" description="Histidine kinase" evidence="15">
    <location>
        <begin position="133"/>
        <end position="344"/>
    </location>
</feature>
<dbReference type="FunFam" id="1.10.287.130:FF:000001">
    <property type="entry name" value="Two-component sensor histidine kinase"/>
    <property type="match status" value="1"/>
</dbReference>
<evidence type="ECO:0000256" key="6">
    <source>
        <dbReference type="ARBA" id="ARBA00022692"/>
    </source>
</evidence>
<dbReference type="InterPro" id="IPR003594">
    <property type="entry name" value="HATPase_dom"/>
</dbReference>
<evidence type="ECO:0000256" key="5">
    <source>
        <dbReference type="ARBA" id="ARBA00022679"/>
    </source>
</evidence>
<keyword evidence="9" id="KW-0902">Two-component regulatory system</keyword>
<dbReference type="InterPro" id="IPR050398">
    <property type="entry name" value="HssS/ArlS-like"/>
</dbReference>
<dbReference type="PRINTS" id="PR00344">
    <property type="entry name" value="BCTRLSENSOR"/>
</dbReference>
<evidence type="ECO:0000256" key="7">
    <source>
        <dbReference type="ARBA" id="ARBA00022777"/>
    </source>
</evidence>
<dbReference type="InterPro" id="IPR003660">
    <property type="entry name" value="HAMP_dom"/>
</dbReference>
<evidence type="ECO:0000256" key="1">
    <source>
        <dbReference type="ARBA" id="ARBA00000085"/>
    </source>
</evidence>
<organism evidence="17 18">
    <name type="scientific">Lachnotalea glycerini</name>
    <dbReference type="NCBI Taxonomy" id="1763509"/>
    <lineage>
        <taxon>Bacteria</taxon>
        <taxon>Bacillati</taxon>
        <taxon>Bacillota</taxon>
        <taxon>Clostridia</taxon>
        <taxon>Lachnospirales</taxon>
        <taxon>Lachnospiraceae</taxon>
        <taxon>Lachnotalea</taxon>
    </lineage>
</organism>
<evidence type="ECO:0000259" key="16">
    <source>
        <dbReference type="PROSITE" id="PS50885"/>
    </source>
</evidence>
<dbReference type="PROSITE" id="PS50885">
    <property type="entry name" value="HAMP"/>
    <property type="match status" value="1"/>
</dbReference>
<sequence>MFRKSNINLWLTFVLTVFFIMLFSTILIGIIAILMIHLGYLAPTDKSPITPMFLLLLLSTCVGTIFSMLSGNVILKPIRKFSKAINLVAKGDFTIQLEENQKIHEINEMAKNFNKMVAELSSIETLRNDFITNVSHEFKTPLSTIDGYVTLLQSEDLTTEQKQSYINIIMGSTRQLSNLTSNILKISKLENQDRILIKKLFSLDEQIRQSLLLLENKWNEKNINLELELSPIIFYGNEELMMQVFINLIDNAIKFTPKNGEIKINAYKTDYAVSISISDNGIGISPEMQRHIFEKFYQSDKSRLSEGNGLGLTLVKHIVDLSGGKIKVDSKLTIGTTFTITFPI</sequence>
<proteinExistence type="predicted"/>
<keyword evidence="5" id="KW-0808">Transferase</keyword>
<comment type="function">
    <text evidence="12">Member of the two-component regulatory system HssS/HssR involved in intracellular heme homeostasis and tempering of staphylococcal virulence. HssS functions as a heme sensor histidine kinase which is autophosphorylated at a histidine residue and transfers its phosphate group to an aspartate residue of HssR. HssR/HssS activates the expression of hrtAB, an efflux pump, in response to extracellular heme, hemin, hemoglobin or blood.</text>
</comment>
<dbReference type="SUPFAM" id="SSF47384">
    <property type="entry name" value="Homodimeric domain of signal transducing histidine kinase"/>
    <property type="match status" value="1"/>
</dbReference>
<gene>
    <name evidence="17" type="ORF">C8E03_101276</name>
</gene>
<keyword evidence="8 14" id="KW-1133">Transmembrane helix</keyword>
<feature type="transmembrane region" description="Helical" evidence="14">
    <location>
        <begin position="52"/>
        <end position="75"/>
    </location>
</feature>
<keyword evidence="10" id="KW-0843">Virulence</keyword>
<dbReference type="CDD" id="cd00082">
    <property type="entry name" value="HisKA"/>
    <property type="match status" value="1"/>
</dbReference>
<dbReference type="PANTHER" id="PTHR45528">
    <property type="entry name" value="SENSOR HISTIDINE KINASE CPXA"/>
    <property type="match status" value="1"/>
</dbReference>
<keyword evidence="6 14" id="KW-0812">Transmembrane</keyword>
<evidence type="ECO:0000256" key="11">
    <source>
        <dbReference type="ARBA" id="ARBA00023136"/>
    </source>
</evidence>
<accession>A0A318EX37</accession>
<feature type="domain" description="HAMP" evidence="16">
    <location>
        <begin position="72"/>
        <end position="125"/>
    </location>
</feature>
<dbReference type="EC" id="2.7.13.3" evidence="3"/>
<dbReference type="InterPro" id="IPR036890">
    <property type="entry name" value="HATPase_C_sf"/>
</dbReference>
<dbReference type="Pfam" id="PF00672">
    <property type="entry name" value="HAMP"/>
    <property type="match status" value="1"/>
</dbReference>
<evidence type="ECO:0000256" key="4">
    <source>
        <dbReference type="ARBA" id="ARBA00022553"/>
    </source>
</evidence>
<dbReference type="SMART" id="SM00388">
    <property type="entry name" value="HisKA"/>
    <property type="match status" value="1"/>
</dbReference>
<comment type="caution">
    <text evidence="17">The sequence shown here is derived from an EMBL/GenBank/DDBJ whole genome shotgun (WGS) entry which is preliminary data.</text>
</comment>
<dbReference type="PROSITE" id="PS50109">
    <property type="entry name" value="HIS_KIN"/>
    <property type="match status" value="1"/>
</dbReference>
<dbReference type="EMBL" id="QICS01000001">
    <property type="protein sequence ID" value="PXV95646.1"/>
    <property type="molecule type" value="Genomic_DNA"/>
</dbReference>
<evidence type="ECO:0000256" key="13">
    <source>
        <dbReference type="ARBA" id="ARBA00040841"/>
    </source>
</evidence>
<dbReference type="SMART" id="SM00387">
    <property type="entry name" value="HATPase_c"/>
    <property type="match status" value="1"/>
</dbReference>
<keyword evidence="11 14" id="KW-0472">Membrane</keyword>
<feature type="transmembrane region" description="Helical" evidence="14">
    <location>
        <begin position="7"/>
        <end position="40"/>
    </location>
</feature>
<keyword evidence="7 17" id="KW-0418">Kinase</keyword>
<evidence type="ECO:0000256" key="12">
    <source>
        <dbReference type="ARBA" id="ARBA00037219"/>
    </source>
</evidence>
<evidence type="ECO:0000256" key="2">
    <source>
        <dbReference type="ARBA" id="ARBA00004141"/>
    </source>
</evidence>
<dbReference type="Proteomes" id="UP000247523">
    <property type="component" value="Unassembled WGS sequence"/>
</dbReference>
<evidence type="ECO:0000256" key="3">
    <source>
        <dbReference type="ARBA" id="ARBA00012438"/>
    </source>
</evidence>
<evidence type="ECO:0000256" key="14">
    <source>
        <dbReference type="SAM" id="Phobius"/>
    </source>
</evidence>
<dbReference type="CDD" id="cd00075">
    <property type="entry name" value="HATPase"/>
    <property type="match status" value="1"/>
</dbReference>
<dbReference type="GO" id="GO:0005886">
    <property type="term" value="C:plasma membrane"/>
    <property type="evidence" value="ECO:0007669"/>
    <property type="project" value="TreeGrafter"/>
</dbReference>
<evidence type="ECO:0000313" key="18">
    <source>
        <dbReference type="Proteomes" id="UP000247523"/>
    </source>
</evidence>